<gene>
    <name evidence="2" type="ORF">B0H16DRAFT_1724550</name>
    <name evidence="1" type="ORF">B0H16DRAFT_1734831</name>
</gene>
<comment type="caution">
    <text evidence="1">The sequence shown here is derived from an EMBL/GenBank/DDBJ whole genome shotgun (WGS) entry which is preliminary data.</text>
</comment>
<dbReference type="AlphaFoldDB" id="A0AAD7HVG9"/>
<reference evidence="1" key="1">
    <citation type="submission" date="2023-03" db="EMBL/GenBank/DDBJ databases">
        <title>Massive genome expansion in bonnet fungi (Mycena s.s.) driven by repeated elements and novel gene families across ecological guilds.</title>
        <authorList>
            <consortium name="Lawrence Berkeley National Laboratory"/>
            <person name="Harder C.B."/>
            <person name="Miyauchi S."/>
            <person name="Viragh M."/>
            <person name="Kuo A."/>
            <person name="Thoen E."/>
            <person name="Andreopoulos B."/>
            <person name="Lu D."/>
            <person name="Skrede I."/>
            <person name="Drula E."/>
            <person name="Henrissat B."/>
            <person name="Morin E."/>
            <person name="Kohler A."/>
            <person name="Barry K."/>
            <person name="LaButti K."/>
            <person name="Morin E."/>
            <person name="Salamov A."/>
            <person name="Lipzen A."/>
            <person name="Mereny Z."/>
            <person name="Hegedus B."/>
            <person name="Baldrian P."/>
            <person name="Stursova M."/>
            <person name="Weitz H."/>
            <person name="Taylor A."/>
            <person name="Grigoriev I.V."/>
            <person name="Nagy L.G."/>
            <person name="Martin F."/>
            <person name="Kauserud H."/>
        </authorList>
    </citation>
    <scope>NUCLEOTIDE SEQUENCE</scope>
    <source>
        <strain evidence="1">CBHHK182m</strain>
    </source>
</reference>
<evidence type="ECO:0000313" key="3">
    <source>
        <dbReference type="Proteomes" id="UP001215598"/>
    </source>
</evidence>
<proteinExistence type="predicted"/>
<keyword evidence="3" id="KW-1185">Reference proteome</keyword>
<name>A0AAD7HVG9_9AGAR</name>
<accession>A0AAD7HVG9</accession>
<evidence type="ECO:0000313" key="2">
    <source>
        <dbReference type="EMBL" id="KAJ7750619.1"/>
    </source>
</evidence>
<evidence type="ECO:0000313" key="1">
    <source>
        <dbReference type="EMBL" id="KAJ7728062.1"/>
    </source>
</evidence>
<dbReference type="EMBL" id="JARKIB010000065">
    <property type="protein sequence ID" value="KAJ7750619.1"/>
    <property type="molecule type" value="Genomic_DNA"/>
</dbReference>
<organism evidence="1 3">
    <name type="scientific">Mycena metata</name>
    <dbReference type="NCBI Taxonomy" id="1033252"/>
    <lineage>
        <taxon>Eukaryota</taxon>
        <taxon>Fungi</taxon>
        <taxon>Dikarya</taxon>
        <taxon>Basidiomycota</taxon>
        <taxon>Agaricomycotina</taxon>
        <taxon>Agaricomycetes</taxon>
        <taxon>Agaricomycetidae</taxon>
        <taxon>Agaricales</taxon>
        <taxon>Marasmiineae</taxon>
        <taxon>Mycenaceae</taxon>
        <taxon>Mycena</taxon>
    </lineage>
</organism>
<protein>
    <submittedName>
        <fullName evidence="1">Uncharacterized protein</fullName>
    </submittedName>
</protein>
<dbReference type="EMBL" id="JARKIB010000175">
    <property type="protein sequence ID" value="KAJ7728062.1"/>
    <property type="molecule type" value="Genomic_DNA"/>
</dbReference>
<sequence>MSTDLQKGEAYVSLQYLNSISVDAIFLSVDISCRIKRLSGGGHLTSNDDDDDELPALISLDDCGVCCRHTHQRPVRAKL</sequence>
<dbReference type="Proteomes" id="UP001215598">
    <property type="component" value="Unassembled WGS sequence"/>
</dbReference>